<reference evidence="1 2" key="1">
    <citation type="submission" date="2018-06" db="EMBL/GenBank/DDBJ databases">
        <title>Genomic Encyclopedia of Type Strains, Phase IV (KMG-IV): sequencing the most valuable type-strain genomes for metagenomic binning, comparative biology and taxonomic classification.</title>
        <authorList>
            <person name="Goeker M."/>
        </authorList>
    </citation>
    <scope>NUCLEOTIDE SEQUENCE [LARGE SCALE GENOMIC DNA]</scope>
    <source>
        <strain evidence="1 2">DSM 25532</strain>
    </source>
</reference>
<protein>
    <submittedName>
        <fullName evidence="1">Uncharacterized protein</fullName>
    </submittedName>
</protein>
<keyword evidence="2" id="KW-1185">Reference proteome</keyword>
<evidence type="ECO:0000313" key="2">
    <source>
        <dbReference type="Proteomes" id="UP000253426"/>
    </source>
</evidence>
<dbReference type="Proteomes" id="UP000253426">
    <property type="component" value="Unassembled WGS sequence"/>
</dbReference>
<name>A0A366H4V7_9BACT</name>
<proteinExistence type="predicted"/>
<sequence length="84" mass="9654">MTSTSPPSRVDCRVLSYTLLHICEHLPDGFCLQDVIDRVLEEAPEILEDLPRVWAYLRADEHVQCCGIDGAHYRISKHYVDRDA</sequence>
<gene>
    <name evidence="1" type="ORF">DES53_11688</name>
</gene>
<accession>A0A366H4V7</accession>
<organism evidence="1 2">
    <name type="scientific">Roseimicrobium gellanilyticum</name>
    <dbReference type="NCBI Taxonomy" id="748857"/>
    <lineage>
        <taxon>Bacteria</taxon>
        <taxon>Pseudomonadati</taxon>
        <taxon>Verrucomicrobiota</taxon>
        <taxon>Verrucomicrobiia</taxon>
        <taxon>Verrucomicrobiales</taxon>
        <taxon>Verrucomicrobiaceae</taxon>
        <taxon>Roseimicrobium</taxon>
    </lineage>
</organism>
<dbReference type="EMBL" id="QNRR01000016">
    <property type="protein sequence ID" value="RBP36649.1"/>
    <property type="molecule type" value="Genomic_DNA"/>
</dbReference>
<evidence type="ECO:0000313" key="1">
    <source>
        <dbReference type="EMBL" id="RBP36649.1"/>
    </source>
</evidence>
<dbReference type="RefSeq" id="WP_113961878.1">
    <property type="nucleotide sequence ID" value="NZ_QNRR01000016.1"/>
</dbReference>
<comment type="caution">
    <text evidence="1">The sequence shown here is derived from an EMBL/GenBank/DDBJ whole genome shotgun (WGS) entry which is preliminary data.</text>
</comment>
<dbReference type="AlphaFoldDB" id="A0A366H4V7"/>